<dbReference type="GO" id="GO:0003755">
    <property type="term" value="F:peptidyl-prolyl cis-trans isomerase activity"/>
    <property type="evidence" value="ECO:0007669"/>
    <property type="project" value="UniProtKB-KW"/>
</dbReference>
<dbReference type="SUPFAM" id="SSF109998">
    <property type="entry name" value="Triger factor/SurA peptide-binding domain-like"/>
    <property type="match status" value="1"/>
</dbReference>
<dbReference type="AlphaFoldDB" id="A0A371XFZ8"/>
<evidence type="ECO:0000256" key="6">
    <source>
        <dbReference type="ARBA" id="ARBA00030642"/>
    </source>
</evidence>
<evidence type="ECO:0000256" key="10">
    <source>
        <dbReference type="SAM" id="SignalP"/>
    </source>
</evidence>
<evidence type="ECO:0000313" key="13">
    <source>
        <dbReference type="Proteomes" id="UP000262379"/>
    </source>
</evidence>
<dbReference type="Gene3D" id="3.10.50.40">
    <property type="match status" value="1"/>
</dbReference>
<sequence length="308" mass="33359">MPSSNRRASLIRLSLAIMLSSGAGFAAYAQDAKPAETPPPAAAQPAPKPAPDTVLAKVNGQSITEADLDLAIEDLDQQFARLPEEQKRAAALSAVIEIKLMAAEAAAKGIDKDADMQRRLAFLQQRALHAAVIDKEVQAKITDDEIRARYDKEIAAQPAENEVHARHILVKTKEEAEAIIKDLDAGKKFEDIAKEKSTDPGSGANGGDLGYFSAGQMVPEFEKAAFALAPGTYTKTPVQTQFGFHVIKVEDKRAKQPPAFDEVKDQVRSLVLRDKYLALIKSLREAAKIQIDDPALKKSVEGMEAPKP</sequence>
<dbReference type="InterPro" id="IPR027304">
    <property type="entry name" value="Trigger_fact/SurA_dom_sf"/>
</dbReference>
<keyword evidence="8 12" id="KW-0413">Isomerase</keyword>
<gene>
    <name evidence="12" type="ORF">DY251_10305</name>
</gene>
<feature type="chain" id="PRO_5016936082" description="Parvulin-like PPIase" evidence="10">
    <location>
        <begin position="27"/>
        <end position="308"/>
    </location>
</feature>
<evidence type="ECO:0000256" key="4">
    <source>
        <dbReference type="ARBA" id="ARBA00018370"/>
    </source>
</evidence>
<dbReference type="EC" id="5.2.1.8" evidence="3"/>
<name>A0A371XFZ8_9HYPH</name>
<dbReference type="Proteomes" id="UP000262379">
    <property type="component" value="Unassembled WGS sequence"/>
</dbReference>
<feature type="domain" description="PpiC" evidence="11">
    <location>
        <begin position="160"/>
        <end position="251"/>
    </location>
</feature>
<dbReference type="InterPro" id="IPR050245">
    <property type="entry name" value="PrsA_foldase"/>
</dbReference>
<feature type="compositionally biased region" description="Pro residues" evidence="9">
    <location>
        <begin position="36"/>
        <end position="50"/>
    </location>
</feature>
<dbReference type="InterPro" id="IPR046357">
    <property type="entry name" value="PPIase_dom_sf"/>
</dbReference>
<comment type="catalytic activity">
    <reaction evidence="1">
        <text>[protein]-peptidylproline (omega=180) = [protein]-peptidylproline (omega=0)</text>
        <dbReference type="Rhea" id="RHEA:16237"/>
        <dbReference type="Rhea" id="RHEA-COMP:10747"/>
        <dbReference type="Rhea" id="RHEA-COMP:10748"/>
        <dbReference type="ChEBI" id="CHEBI:83833"/>
        <dbReference type="ChEBI" id="CHEBI:83834"/>
        <dbReference type="EC" id="5.2.1.8"/>
    </reaction>
</comment>
<feature type="signal peptide" evidence="10">
    <location>
        <begin position="1"/>
        <end position="26"/>
    </location>
</feature>
<keyword evidence="10" id="KW-0732">Signal</keyword>
<evidence type="ECO:0000259" key="11">
    <source>
        <dbReference type="PROSITE" id="PS50198"/>
    </source>
</evidence>
<organism evidence="12 13">
    <name type="scientific">Mesorhizobium denitrificans</name>
    <dbReference type="NCBI Taxonomy" id="2294114"/>
    <lineage>
        <taxon>Bacteria</taxon>
        <taxon>Pseudomonadati</taxon>
        <taxon>Pseudomonadota</taxon>
        <taxon>Alphaproteobacteria</taxon>
        <taxon>Hyphomicrobiales</taxon>
        <taxon>Phyllobacteriaceae</taxon>
        <taxon>Mesorhizobium</taxon>
    </lineage>
</organism>
<dbReference type="PROSITE" id="PS50198">
    <property type="entry name" value="PPIC_PPIASE_2"/>
    <property type="match status" value="1"/>
</dbReference>
<comment type="similarity">
    <text evidence="2">Belongs to the PpiC/parvulin rotamase family.</text>
</comment>
<dbReference type="PANTHER" id="PTHR47245:SF2">
    <property type="entry name" value="PEPTIDYL-PROLYL CIS-TRANS ISOMERASE HP_0175-RELATED"/>
    <property type="match status" value="1"/>
</dbReference>
<dbReference type="SUPFAM" id="SSF54534">
    <property type="entry name" value="FKBP-like"/>
    <property type="match status" value="1"/>
</dbReference>
<reference evidence="13" key="1">
    <citation type="submission" date="2018-08" db="EMBL/GenBank/DDBJ databases">
        <authorList>
            <person name="Im W.T."/>
        </authorList>
    </citation>
    <scope>NUCLEOTIDE SEQUENCE [LARGE SCALE GENOMIC DNA]</scope>
    <source>
        <strain evidence="13">LA-28</strain>
    </source>
</reference>
<evidence type="ECO:0000256" key="3">
    <source>
        <dbReference type="ARBA" id="ARBA00013194"/>
    </source>
</evidence>
<dbReference type="Pfam" id="PF13616">
    <property type="entry name" value="Rotamase_3"/>
    <property type="match status" value="1"/>
</dbReference>
<dbReference type="InterPro" id="IPR000297">
    <property type="entry name" value="PPIase_PpiC"/>
</dbReference>
<evidence type="ECO:0000313" key="12">
    <source>
        <dbReference type="EMBL" id="RFC67954.1"/>
    </source>
</evidence>
<dbReference type="Gene3D" id="1.10.8.1040">
    <property type="match status" value="1"/>
</dbReference>
<dbReference type="EMBL" id="QURN01000006">
    <property type="protein sequence ID" value="RFC67954.1"/>
    <property type="molecule type" value="Genomic_DNA"/>
</dbReference>
<dbReference type="PANTHER" id="PTHR47245">
    <property type="entry name" value="PEPTIDYLPROLYL ISOMERASE"/>
    <property type="match status" value="1"/>
</dbReference>
<evidence type="ECO:0000256" key="8">
    <source>
        <dbReference type="PROSITE-ProRule" id="PRU00278"/>
    </source>
</evidence>
<feature type="region of interest" description="Disordered" evidence="9">
    <location>
        <begin position="30"/>
        <end position="51"/>
    </location>
</feature>
<keyword evidence="13" id="KW-1185">Reference proteome</keyword>
<keyword evidence="5 8" id="KW-0697">Rotamase</keyword>
<evidence type="ECO:0000256" key="9">
    <source>
        <dbReference type="SAM" id="MobiDB-lite"/>
    </source>
</evidence>
<evidence type="ECO:0000256" key="2">
    <source>
        <dbReference type="ARBA" id="ARBA00007656"/>
    </source>
</evidence>
<evidence type="ECO:0000256" key="7">
    <source>
        <dbReference type="ARBA" id="ARBA00031484"/>
    </source>
</evidence>
<evidence type="ECO:0000256" key="1">
    <source>
        <dbReference type="ARBA" id="ARBA00000971"/>
    </source>
</evidence>
<protein>
    <recommendedName>
        <fullName evidence="4">Parvulin-like PPIase</fullName>
        <ecNumber evidence="3">5.2.1.8</ecNumber>
    </recommendedName>
    <alternativeName>
        <fullName evidence="6">Peptidyl-prolyl cis-trans isomerase plp</fullName>
    </alternativeName>
    <alternativeName>
        <fullName evidence="7">Rotamase plp</fullName>
    </alternativeName>
</protein>
<evidence type="ECO:0000256" key="5">
    <source>
        <dbReference type="ARBA" id="ARBA00023110"/>
    </source>
</evidence>
<comment type="caution">
    <text evidence="12">The sequence shown here is derived from an EMBL/GenBank/DDBJ whole genome shotgun (WGS) entry which is preliminary data.</text>
</comment>
<dbReference type="RefSeq" id="WP_116623790.1">
    <property type="nucleotide sequence ID" value="NZ_QURN01000006.1"/>
</dbReference>
<proteinExistence type="inferred from homology"/>
<accession>A0A371XFZ8</accession>